<dbReference type="PANTHER" id="PTHR43877:SF2">
    <property type="entry name" value="AMINOALKYLPHOSPHONATE N-ACETYLTRANSFERASE-RELATED"/>
    <property type="match status" value="1"/>
</dbReference>
<dbReference type="Proteomes" id="UP000809243">
    <property type="component" value="Unassembled WGS sequence"/>
</dbReference>
<dbReference type="AlphaFoldDB" id="A0A938YXC2"/>
<evidence type="ECO:0000313" key="5">
    <source>
        <dbReference type="Proteomes" id="UP000809243"/>
    </source>
</evidence>
<dbReference type="EMBL" id="JAFGDB010000047">
    <property type="protein sequence ID" value="MBN2067406.1"/>
    <property type="molecule type" value="Genomic_DNA"/>
</dbReference>
<dbReference type="InterPro" id="IPR016181">
    <property type="entry name" value="Acyl_CoA_acyltransferase"/>
</dbReference>
<dbReference type="Gene3D" id="3.40.630.30">
    <property type="match status" value="1"/>
</dbReference>
<keyword evidence="2" id="KW-0012">Acyltransferase</keyword>
<dbReference type="SUPFAM" id="SSF55729">
    <property type="entry name" value="Acyl-CoA N-acyltransferases (Nat)"/>
    <property type="match status" value="1"/>
</dbReference>
<gene>
    <name evidence="4" type="ORF">JW744_02980</name>
</gene>
<protein>
    <submittedName>
        <fullName evidence="4">GNAT family N-acetyltransferase</fullName>
    </submittedName>
</protein>
<dbReference type="PANTHER" id="PTHR43877">
    <property type="entry name" value="AMINOALKYLPHOSPHONATE N-ACETYLTRANSFERASE-RELATED-RELATED"/>
    <property type="match status" value="1"/>
</dbReference>
<name>A0A938YXC2_9ARCH</name>
<evidence type="ECO:0000313" key="4">
    <source>
        <dbReference type="EMBL" id="MBN2067406.1"/>
    </source>
</evidence>
<evidence type="ECO:0000256" key="1">
    <source>
        <dbReference type="ARBA" id="ARBA00022679"/>
    </source>
</evidence>
<organism evidence="4 5">
    <name type="scientific">Candidatus Iainarchaeum sp</name>
    <dbReference type="NCBI Taxonomy" id="3101447"/>
    <lineage>
        <taxon>Archaea</taxon>
        <taxon>Candidatus Iainarchaeota</taxon>
        <taxon>Candidatus Iainarchaeia</taxon>
        <taxon>Candidatus Iainarchaeales</taxon>
        <taxon>Candidatus Iainarchaeaceae</taxon>
        <taxon>Candidatus Iainarchaeum</taxon>
    </lineage>
</organism>
<proteinExistence type="predicted"/>
<feature type="domain" description="N-acetyltransferase" evidence="3">
    <location>
        <begin position="5"/>
        <end position="145"/>
    </location>
</feature>
<evidence type="ECO:0000259" key="3">
    <source>
        <dbReference type="PROSITE" id="PS51186"/>
    </source>
</evidence>
<evidence type="ECO:0000256" key="2">
    <source>
        <dbReference type="ARBA" id="ARBA00023315"/>
    </source>
</evidence>
<dbReference type="CDD" id="cd04301">
    <property type="entry name" value="NAT_SF"/>
    <property type="match status" value="1"/>
</dbReference>
<comment type="caution">
    <text evidence="4">The sequence shown here is derived from an EMBL/GenBank/DDBJ whole genome shotgun (WGS) entry which is preliminary data.</text>
</comment>
<sequence>MKQEFFIRKANAGDLPGCAKIMVDAFKGRESWTKKRARARLEEKIREAPQLCFCLWLEGNIIGLMFCEQFDYVKGRYLWVAEFAIAPGEQGKGFGKQALGFIEKFAKENGFDVLYLAANIKEKAFKIYEKMGFKKTNWFFMEKEL</sequence>
<keyword evidence="1" id="KW-0808">Transferase</keyword>
<dbReference type="InterPro" id="IPR050832">
    <property type="entry name" value="Bact_Acetyltransf"/>
</dbReference>
<dbReference type="GO" id="GO:0016747">
    <property type="term" value="F:acyltransferase activity, transferring groups other than amino-acyl groups"/>
    <property type="evidence" value="ECO:0007669"/>
    <property type="project" value="InterPro"/>
</dbReference>
<dbReference type="Pfam" id="PF00583">
    <property type="entry name" value="Acetyltransf_1"/>
    <property type="match status" value="1"/>
</dbReference>
<reference evidence="4" key="1">
    <citation type="submission" date="2021-01" db="EMBL/GenBank/DDBJ databases">
        <title>Active Sulfur Cycling in an Early Earth Analoge.</title>
        <authorList>
            <person name="Hahn C.R."/>
            <person name="Youssef N.H."/>
            <person name="Elshahed M."/>
        </authorList>
    </citation>
    <scope>NUCLEOTIDE SEQUENCE</scope>
    <source>
        <strain evidence="4">Zod_Metabat.1151</strain>
    </source>
</reference>
<dbReference type="PROSITE" id="PS51186">
    <property type="entry name" value="GNAT"/>
    <property type="match status" value="1"/>
</dbReference>
<dbReference type="InterPro" id="IPR000182">
    <property type="entry name" value="GNAT_dom"/>
</dbReference>
<accession>A0A938YXC2</accession>